<accession>A0A5D4SYU3</accession>
<organism evidence="2 3">
    <name type="scientific">Sutcliffiella horikoshii</name>
    <dbReference type="NCBI Taxonomy" id="79883"/>
    <lineage>
        <taxon>Bacteria</taxon>
        <taxon>Bacillati</taxon>
        <taxon>Bacillota</taxon>
        <taxon>Bacilli</taxon>
        <taxon>Bacillales</taxon>
        <taxon>Bacillaceae</taxon>
        <taxon>Sutcliffiella</taxon>
    </lineage>
</organism>
<feature type="chain" id="PRO_5039050293" description="CNA-B domain-containing protein" evidence="1">
    <location>
        <begin position="23"/>
        <end position="181"/>
    </location>
</feature>
<dbReference type="OrthoDB" id="3635282at2"/>
<name>A0A5D4SYU3_9BACI</name>
<feature type="signal peptide" evidence="1">
    <location>
        <begin position="1"/>
        <end position="22"/>
    </location>
</feature>
<sequence length="181" mass="20640">MKRKYFKSLVALIIFAIIVATVPSKTVKATEMENNYLNSDDLLEKQYDNTDISYNIYDTEANFQEILIEVDTDTSAKAKIELDYSRNHGILNGMWVDENGQIQEESYTIEMEGDNWLLTNKATNETFNISETEISASAWWIPVLILVAKIGKHAAKLKKLNVDDALKKIPKNTVKMSDKEL</sequence>
<evidence type="ECO:0000313" key="3">
    <source>
        <dbReference type="Proteomes" id="UP000322524"/>
    </source>
</evidence>
<dbReference type="AlphaFoldDB" id="A0A5D4SYU3"/>
<evidence type="ECO:0000313" key="2">
    <source>
        <dbReference type="EMBL" id="TYS67478.1"/>
    </source>
</evidence>
<gene>
    <name evidence="2" type="ORF">FZC76_12895</name>
</gene>
<reference evidence="2 3" key="1">
    <citation type="submission" date="2019-08" db="EMBL/GenBank/DDBJ databases">
        <title>Bacillus genomes from the desert of Cuatro Cienegas, Coahuila.</title>
        <authorList>
            <person name="Olmedo-Alvarez G."/>
        </authorList>
    </citation>
    <scope>NUCLEOTIDE SEQUENCE [LARGE SCALE GENOMIC DNA]</scope>
    <source>
        <strain evidence="2 3">CH28_1T</strain>
    </source>
</reference>
<proteinExistence type="predicted"/>
<keyword evidence="1" id="KW-0732">Signal</keyword>
<comment type="caution">
    <text evidence="2">The sequence shown here is derived from an EMBL/GenBank/DDBJ whole genome shotgun (WGS) entry which is preliminary data.</text>
</comment>
<evidence type="ECO:0000256" key="1">
    <source>
        <dbReference type="SAM" id="SignalP"/>
    </source>
</evidence>
<dbReference type="RefSeq" id="WP_148988593.1">
    <property type="nucleotide sequence ID" value="NZ_VTEV01000005.1"/>
</dbReference>
<dbReference type="EMBL" id="VTEV01000005">
    <property type="protein sequence ID" value="TYS67478.1"/>
    <property type="molecule type" value="Genomic_DNA"/>
</dbReference>
<evidence type="ECO:0008006" key="4">
    <source>
        <dbReference type="Google" id="ProtNLM"/>
    </source>
</evidence>
<dbReference type="Proteomes" id="UP000322524">
    <property type="component" value="Unassembled WGS sequence"/>
</dbReference>
<protein>
    <recommendedName>
        <fullName evidence="4">CNA-B domain-containing protein</fullName>
    </recommendedName>
</protein>